<keyword evidence="4" id="KW-0679">Respiratory chain</keyword>
<dbReference type="InParanoid" id="A0A165N2F2"/>
<dbReference type="GO" id="GO:0005743">
    <property type="term" value="C:mitochondrial inner membrane"/>
    <property type="evidence" value="ECO:0007669"/>
    <property type="project" value="UniProtKB-SubCell"/>
</dbReference>
<evidence type="ECO:0000256" key="9">
    <source>
        <dbReference type="SAM" id="MobiDB-lite"/>
    </source>
</evidence>
<feature type="compositionally biased region" description="Acidic residues" evidence="9">
    <location>
        <begin position="36"/>
        <end position="47"/>
    </location>
</feature>
<evidence type="ECO:0000256" key="4">
    <source>
        <dbReference type="ARBA" id="ARBA00022660"/>
    </source>
</evidence>
<evidence type="ECO:0000256" key="8">
    <source>
        <dbReference type="ARBA" id="ARBA00023136"/>
    </source>
</evidence>
<keyword evidence="12" id="KW-1185">Reference proteome</keyword>
<feature type="compositionally biased region" description="Basic and acidic residues" evidence="9">
    <location>
        <begin position="48"/>
        <end position="57"/>
    </location>
</feature>
<dbReference type="InterPro" id="IPR023184">
    <property type="entry name" value="Ubol_cytC_Rdtase_hinge_dom"/>
</dbReference>
<keyword evidence="8" id="KW-0472">Membrane</keyword>
<keyword evidence="7" id="KW-0496">Mitochondrion</keyword>
<gene>
    <name evidence="11" type="ORF">NEOLEDRAFT_1038874</name>
</gene>
<evidence type="ECO:0000313" key="11">
    <source>
        <dbReference type="EMBL" id="KZT19088.1"/>
    </source>
</evidence>
<accession>A0A165N2F2</accession>
<dbReference type="PANTHER" id="PTHR15336">
    <property type="entry name" value="UBIQUINOL-CYTOCHROME C REDUCTASE COMPLEX 7.8 KDA PROTEIN"/>
    <property type="match status" value="1"/>
</dbReference>
<dbReference type="InterPro" id="IPR003422">
    <property type="entry name" value="Cyt_b-c1_6"/>
</dbReference>
<dbReference type="Pfam" id="PF02320">
    <property type="entry name" value="UCR_hinge"/>
    <property type="match status" value="1"/>
</dbReference>
<feature type="non-terminal residue" evidence="11">
    <location>
        <position position="1"/>
    </location>
</feature>
<dbReference type="OrthoDB" id="405848at2759"/>
<evidence type="ECO:0000256" key="2">
    <source>
        <dbReference type="ARBA" id="ARBA00006498"/>
    </source>
</evidence>
<comment type="subcellular location">
    <subcellularLocation>
        <location evidence="1">Mitochondrion inner membrane</location>
        <topology evidence="1">Peripheral membrane protein</topology>
        <orientation evidence="1">Intermembrane side</orientation>
    </subcellularLocation>
</comment>
<feature type="region of interest" description="Disordered" evidence="9">
    <location>
        <begin position="1"/>
        <end position="57"/>
    </location>
</feature>
<dbReference type="SUPFAM" id="SSF81531">
    <property type="entry name" value="Non-heme 11 kDa protein of cytochrome bc1 complex (Ubiquinol-cytochrome c reductase)"/>
    <property type="match status" value="1"/>
</dbReference>
<dbReference type="Proteomes" id="UP000076761">
    <property type="component" value="Unassembled WGS sequence"/>
</dbReference>
<organism evidence="11 12">
    <name type="scientific">Neolentinus lepideus HHB14362 ss-1</name>
    <dbReference type="NCBI Taxonomy" id="1314782"/>
    <lineage>
        <taxon>Eukaryota</taxon>
        <taxon>Fungi</taxon>
        <taxon>Dikarya</taxon>
        <taxon>Basidiomycota</taxon>
        <taxon>Agaricomycotina</taxon>
        <taxon>Agaricomycetes</taxon>
        <taxon>Gloeophyllales</taxon>
        <taxon>Gloeophyllaceae</taxon>
        <taxon>Neolentinus</taxon>
    </lineage>
</organism>
<protein>
    <recommendedName>
        <fullName evidence="10">Ubiquinol-cytochrome C reductase hinge domain-containing protein</fullName>
    </recommendedName>
</protein>
<keyword evidence="6" id="KW-0249">Electron transport</keyword>
<evidence type="ECO:0000313" key="12">
    <source>
        <dbReference type="Proteomes" id="UP000076761"/>
    </source>
</evidence>
<dbReference type="PANTHER" id="PTHR15336:SF0">
    <property type="entry name" value="CYTOCHROME B-C1 COMPLEX SUBUNIT 6, MITOCHONDRIAL"/>
    <property type="match status" value="1"/>
</dbReference>
<dbReference type="STRING" id="1314782.A0A165N2F2"/>
<keyword evidence="5" id="KW-0999">Mitochondrion inner membrane</keyword>
<dbReference type="GO" id="GO:0006122">
    <property type="term" value="P:mitochondrial electron transport, ubiquinol to cytochrome c"/>
    <property type="evidence" value="ECO:0007669"/>
    <property type="project" value="InterPro"/>
</dbReference>
<evidence type="ECO:0000256" key="6">
    <source>
        <dbReference type="ARBA" id="ARBA00022982"/>
    </source>
</evidence>
<evidence type="ECO:0000259" key="10">
    <source>
        <dbReference type="Pfam" id="PF02320"/>
    </source>
</evidence>
<proteinExistence type="inferred from homology"/>
<dbReference type="EMBL" id="KV425650">
    <property type="protein sequence ID" value="KZT19088.1"/>
    <property type="molecule type" value="Genomic_DNA"/>
</dbReference>
<feature type="domain" description="Ubiquinol-cytochrome C reductase hinge" evidence="10">
    <location>
        <begin position="47"/>
        <end position="108"/>
    </location>
</feature>
<keyword evidence="3" id="KW-0813">Transport</keyword>
<name>A0A165N2F2_9AGAM</name>
<evidence type="ECO:0000256" key="5">
    <source>
        <dbReference type="ARBA" id="ARBA00022792"/>
    </source>
</evidence>
<reference evidence="11 12" key="1">
    <citation type="journal article" date="2016" name="Mol. Biol. Evol.">
        <title>Comparative Genomics of Early-Diverging Mushroom-Forming Fungi Provides Insights into the Origins of Lignocellulose Decay Capabilities.</title>
        <authorList>
            <person name="Nagy L.G."/>
            <person name="Riley R."/>
            <person name="Tritt A."/>
            <person name="Adam C."/>
            <person name="Daum C."/>
            <person name="Floudas D."/>
            <person name="Sun H."/>
            <person name="Yadav J.S."/>
            <person name="Pangilinan J."/>
            <person name="Larsson K.H."/>
            <person name="Matsuura K."/>
            <person name="Barry K."/>
            <person name="Labutti K."/>
            <person name="Kuo R."/>
            <person name="Ohm R.A."/>
            <person name="Bhattacharya S.S."/>
            <person name="Shirouzu T."/>
            <person name="Yoshinaga Y."/>
            <person name="Martin F.M."/>
            <person name="Grigoriev I.V."/>
            <person name="Hibbett D.S."/>
        </authorList>
    </citation>
    <scope>NUCLEOTIDE SEQUENCE [LARGE SCALE GENOMIC DNA]</scope>
    <source>
        <strain evidence="11 12">HHB14362 ss-1</strain>
    </source>
</reference>
<dbReference type="InterPro" id="IPR036811">
    <property type="entry name" value="Ubol_cytC_Rdtase_hinge_dom_sf"/>
</dbReference>
<dbReference type="AlphaFoldDB" id="A0A165N2F2"/>
<sequence>SSVSSFFSALFPTAVHSDAPEEKEEPQEEEAKNEGEDGGEEEEEPEDEHPKLREECENSSKCASATKHFQHCQEKVSSGQGFKGEECVEELYVCVHCNCVAPKLFSKL</sequence>
<evidence type="ECO:0000256" key="1">
    <source>
        <dbReference type="ARBA" id="ARBA00004137"/>
    </source>
</evidence>
<evidence type="ECO:0000256" key="3">
    <source>
        <dbReference type="ARBA" id="ARBA00022448"/>
    </source>
</evidence>
<feature type="non-terminal residue" evidence="11">
    <location>
        <position position="108"/>
    </location>
</feature>
<comment type="similarity">
    <text evidence="2">Belongs to the UQCRH/QCR6 family.</text>
</comment>
<dbReference type="Gene3D" id="1.10.287.20">
    <property type="entry name" value="Ubiquinol-cytochrome C reductase hinge domain"/>
    <property type="match status" value="1"/>
</dbReference>
<evidence type="ECO:0000256" key="7">
    <source>
        <dbReference type="ARBA" id="ARBA00023128"/>
    </source>
</evidence>